<dbReference type="RefSeq" id="WP_194372318.1">
    <property type="nucleotide sequence ID" value="NZ_CP063767.1"/>
</dbReference>
<organism evidence="2 3">
    <name type="scientific">Thermophilibacter immobilis</name>
    <dbReference type="NCBI Taxonomy" id="2779519"/>
    <lineage>
        <taxon>Bacteria</taxon>
        <taxon>Bacillati</taxon>
        <taxon>Actinomycetota</taxon>
        <taxon>Coriobacteriia</taxon>
        <taxon>Coriobacteriales</taxon>
        <taxon>Atopobiaceae</taxon>
        <taxon>Thermophilibacter</taxon>
    </lineage>
</organism>
<keyword evidence="1" id="KW-1133">Transmembrane helix</keyword>
<dbReference type="AlphaFoldDB" id="A0A7S7RUF9"/>
<gene>
    <name evidence="2" type="ORF">INP52_03095</name>
</gene>
<accession>A0A7S7RUF9</accession>
<evidence type="ECO:0000313" key="2">
    <source>
        <dbReference type="EMBL" id="QOY61201.1"/>
    </source>
</evidence>
<dbReference type="KEGG" id="tio:INP52_03095"/>
<dbReference type="Pfam" id="PF12669">
    <property type="entry name" value="FeoB_associated"/>
    <property type="match status" value="1"/>
</dbReference>
<dbReference type="EMBL" id="CP063767">
    <property type="protein sequence ID" value="QOY61201.1"/>
    <property type="molecule type" value="Genomic_DNA"/>
</dbReference>
<feature type="transmembrane region" description="Helical" evidence="1">
    <location>
        <begin position="6"/>
        <end position="24"/>
    </location>
</feature>
<keyword evidence="1" id="KW-0472">Membrane</keyword>
<evidence type="ECO:0000313" key="3">
    <source>
        <dbReference type="Proteomes" id="UP000593735"/>
    </source>
</evidence>
<sequence>MTPFDIVILAVVAAAVALCVRYLIRSNKDGCSDCGSASSCSAYETGAPCSAAENMLRHADAALSAKKK</sequence>
<name>A0A7S7RUF9_9ACTN</name>
<protein>
    <submittedName>
        <fullName evidence="2">FeoB-associated Cys-rich membrane protein</fullName>
    </submittedName>
</protein>
<keyword evidence="1" id="KW-0812">Transmembrane</keyword>
<evidence type="ECO:0000256" key="1">
    <source>
        <dbReference type="SAM" id="Phobius"/>
    </source>
</evidence>
<keyword evidence="3" id="KW-1185">Reference proteome</keyword>
<reference evidence="2 3" key="1">
    <citation type="submission" date="2020-10" db="EMBL/GenBank/DDBJ databases">
        <title>Olsenella immobilis sp.nov., isolated from the mud in a fermentation cellar used for the production of Chinese strong-flavoured liquor.</title>
        <authorList>
            <person name="Lu L."/>
        </authorList>
    </citation>
    <scope>NUCLEOTIDE SEQUENCE [LARGE SCALE GENOMIC DNA]</scope>
    <source>
        <strain evidence="2 3">LZLJ-2</strain>
    </source>
</reference>
<dbReference type="Proteomes" id="UP000593735">
    <property type="component" value="Chromosome"/>
</dbReference>
<proteinExistence type="predicted"/>